<evidence type="ECO:0000256" key="5">
    <source>
        <dbReference type="ARBA" id="ARBA00022691"/>
    </source>
</evidence>
<evidence type="ECO:0000256" key="1">
    <source>
        <dbReference type="ARBA" id="ARBA00005879"/>
    </source>
</evidence>
<proteinExistence type="inferred from homology"/>
<keyword evidence="3 9" id="KW-0489">Methyltransferase</keyword>
<accession>A0ABU1I5E5</accession>
<comment type="similarity">
    <text evidence="1">Belongs to the precorrin methyltransferase family.</text>
</comment>
<organism evidence="9 10">
    <name type="scientific">Paracidovorax wautersii</name>
    <dbReference type="NCBI Taxonomy" id="1177982"/>
    <lineage>
        <taxon>Bacteria</taxon>
        <taxon>Pseudomonadati</taxon>
        <taxon>Pseudomonadota</taxon>
        <taxon>Betaproteobacteria</taxon>
        <taxon>Burkholderiales</taxon>
        <taxon>Comamonadaceae</taxon>
        <taxon>Paracidovorax</taxon>
    </lineage>
</organism>
<reference evidence="9 10" key="1">
    <citation type="submission" date="2023-08" db="EMBL/GenBank/DDBJ databases">
        <title>Functional and genomic diversity of the sorghum phyllosphere microbiome.</title>
        <authorList>
            <person name="Shade A."/>
        </authorList>
    </citation>
    <scope>NUCLEOTIDE SEQUENCE [LARGE SCALE GENOMIC DNA]</scope>
    <source>
        <strain evidence="9 10">SORGH_AS_0335</strain>
    </source>
</reference>
<gene>
    <name evidence="9" type="ORF">QE399_000123</name>
</gene>
<evidence type="ECO:0000259" key="8">
    <source>
        <dbReference type="Pfam" id="PF00590"/>
    </source>
</evidence>
<evidence type="ECO:0000256" key="4">
    <source>
        <dbReference type="ARBA" id="ARBA00022679"/>
    </source>
</evidence>
<keyword evidence="10" id="KW-1185">Reference proteome</keyword>
<dbReference type="Pfam" id="PF00590">
    <property type="entry name" value="TP_methylase"/>
    <property type="match status" value="1"/>
</dbReference>
<evidence type="ECO:0000256" key="2">
    <source>
        <dbReference type="ARBA" id="ARBA00012162"/>
    </source>
</evidence>
<dbReference type="CDD" id="cd11642">
    <property type="entry name" value="SUMT"/>
    <property type="match status" value="1"/>
</dbReference>
<dbReference type="RefSeq" id="WP_309825369.1">
    <property type="nucleotide sequence ID" value="NZ_JAVIZX010000001.1"/>
</dbReference>
<keyword evidence="6" id="KW-0627">Porphyrin biosynthesis</keyword>
<dbReference type="Gene3D" id="3.40.1010.10">
    <property type="entry name" value="Cobalt-precorrin-4 Transmethylase, Domain 1"/>
    <property type="match status" value="1"/>
</dbReference>
<dbReference type="InterPro" id="IPR035996">
    <property type="entry name" value="4pyrrol_Methylase_sf"/>
</dbReference>
<name>A0ABU1I5E5_9BURK</name>
<dbReference type="InterPro" id="IPR014776">
    <property type="entry name" value="4pyrrole_Mease_sub2"/>
</dbReference>
<dbReference type="EC" id="2.1.1.107" evidence="2"/>
<dbReference type="GO" id="GO:0004851">
    <property type="term" value="F:uroporphyrin-III C-methyltransferase activity"/>
    <property type="evidence" value="ECO:0007669"/>
    <property type="project" value="UniProtKB-EC"/>
</dbReference>
<feature type="domain" description="Tetrapyrrole methylase" evidence="8">
    <location>
        <begin position="25"/>
        <end position="236"/>
    </location>
</feature>
<dbReference type="PANTHER" id="PTHR45790">
    <property type="entry name" value="SIROHEME SYNTHASE-RELATED"/>
    <property type="match status" value="1"/>
</dbReference>
<dbReference type="InterPro" id="IPR000878">
    <property type="entry name" value="4pyrrol_Mease"/>
</dbReference>
<keyword evidence="5" id="KW-0949">S-adenosyl-L-methionine</keyword>
<evidence type="ECO:0000313" key="9">
    <source>
        <dbReference type="EMBL" id="MDR6212434.1"/>
    </source>
</evidence>
<dbReference type="NCBIfam" id="NF004790">
    <property type="entry name" value="PRK06136.1"/>
    <property type="match status" value="1"/>
</dbReference>
<dbReference type="InterPro" id="IPR006366">
    <property type="entry name" value="CobA/CysG_C"/>
</dbReference>
<evidence type="ECO:0000313" key="10">
    <source>
        <dbReference type="Proteomes" id="UP001267710"/>
    </source>
</evidence>
<dbReference type="InterPro" id="IPR050161">
    <property type="entry name" value="Siro_Cobalamin_biosynth"/>
</dbReference>
<comment type="pathway">
    <text evidence="7">Porphyrin-containing compound metabolism; siroheme biosynthesis; precorrin-2 from uroporphyrinogen III: step 1/1.</text>
</comment>
<evidence type="ECO:0000256" key="3">
    <source>
        <dbReference type="ARBA" id="ARBA00022603"/>
    </source>
</evidence>
<sequence>MSFMEDARWFHGPGGPSGAPRKPGRVTLVGAGPGDPELLTLKAAKALRFARLVLYDHLVSPDVLRHVAEDADLVYVGKQSARHTLSQEAIIDLMLRLARNGRSLVRLKGGDGYIFGRGGEEAQALAASGIDFEVIPGITAAQGAAASAGIPLTHRDHAATLVFATGHLRDGQEAGLDWELLARPRQTVVIYMGVAALAQICEQLVAHGLPASTPAAIVERATLPTQRCIVGTLQSLPQCARDQGVQTPALIVVGEVVSLHAQLQPAAPVLAPLMGMPWPLHPDRQPRH</sequence>
<dbReference type="EMBL" id="JAVIZX010000001">
    <property type="protein sequence ID" value="MDR6212434.1"/>
    <property type="molecule type" value="Genomic_DNA"/>
</dbReference>
<protein>
    <recommendedName>
        <fullName evidence="2">uroporphyrinogen-III C-methyltransferase</fullName>
        <ecNumber evidence="2">2.1.1.107</ecNumber>
    </recommendedName>
</protein>
<dbReference type="Proteomes" id="UP001267710">
    <property type="component" value="Unassembled WGS sequence"/>
</dbReference>
<dbReference type="PANTHER" id="PTHR45790:SF3">
    <property type="entry name" value="S-ADENOSYL-L-METHIONINE-DEPENDENT UROPORPHYRINOGEN III METHYLTRANSFERASE, CHLOROPLASTIC"/>
    <property type="match status" value="1"/>
</dbReference>
<dbReference type="InterPro" id="IPR003043">
    <property type="entry name" value="Uropor_MeTrfase_CS"/>
</dbReference>
<keyword evidence="4 9" id="KW-0808">Transferase</keyword>
<dbReference type="InterPro" id="IPR014777">
    <property type="entry name" value="4pyrrole_Mease_sub1"/>
</dbReference>
<evidence type="ECO:0000256" key="7">
    <source>
        <dbReference type="ARBA" id="ARBA00025705"/>
    </source>
</evidence>
<evidence type="ECO:0000256" key="6">
    <source>
        <dbReference type="ARBA" id="ARBA00023244"/>
    </source>
</evidence>
<dbReference type="PROSITE" id="PS00839">
    <property type="entry name" value="SUMT_1"/>
    <property type="match status" value="1"/>
</dbReference>
<dbReference type="GO" id="GO:0032259">
    <property type="term" value="P:methylation"/>
    <property type="evidence" value="ECO:0007669"/>
    <property type="project" value="UniProtKB-KW"/>
</dbReference>
<dbReference type="NCBIfam" id="TIGR01469">
    <property type="entry name" value="cobA_cysG_Cterm"/>
    <property type="match status" value="1"/>
</dbReference>
<comment type="caution">
    <text evidence="9">The sequence shown here is derived from an EMBL/GenBank/DDBJ whole genome shotgun (WGS) entry which is preliminary data.</text>
</comment>
<dbReference type="SUPFAM" id="SSF53790">
    <property type="entry name" value="Tetrapyrrole methylase"/>
    <property type="match status" value="1"/>
</dbReference>
<dbReference type="Gene3D" id="3.30.950.10">
    <property type="entry name" value="Methyltransferase, Cobalt-precorrin-4 Transmethylase, Domain 2"/>
    <property type="match status" value="1"/>
</dbReference>